<keyword evidence="1" id="KW-0812">Transmembrane</keyword>
<keyword evidence="1" id="KW-0472">Membrane</keyword>
<dbReference type="KEGG" id="vg:5133150"/>
<dbReference type="RefSeq" id="YP_240111.1">
    <property type="nucleotide sequence ID" value="NC_007055.1"/>
</dbReference>
<dbReference type="Proteomes" id="UP000000987">
    <property type="component" value="Segment"/>
</dbReference>
<keyword evidence="3" id="KW-1185">Reference proteome</keyword>
<protein>
    <submittedName>
        <fullName evidence="2">ORF133</fullName>
    </submittedName>
</protein>
<evidence type="ECO:0000313" key="2">
    <source>
        <dbReference type="EMBL" id="AAX91336.1"/>
    </source>
</evidence>
<reference evidence="2 3" key="1">
    <citation type="journal article" date="2005" name="Proc. Natl. Acad. Sci. U.S.A.">
        <title>The complete genomes and proteomes of 27 Staphylococcus aureus bacteriophages.</title>
        <authorList>
            <person name="Kwan T."/>
            <person name="Liu J."/>
            <person name="Dubow M."/>
            <person name="Gros P."/>
            <person name="Pelletier J."/>
        </authorList>
    </citation>
    <scope>NUCLEOTIDE SEQUENCE</scope>
</reference>
<accession>Q4ZCB5</accession>
<dbReference type="GeneID" id="5133150"/>
<sequence length="47" mass="5210">MEKQNDGCLGCATLLLSIPIMGMGCLALLILIGLFFELMKWIFTSIF</sequence>
<name>Q4ZCB5_9CAUD</name>
<dbReference type="EMBL" id="AY954958">
    <property type="protein sequence ID" value="AAX91336.1"/>
    <property type="molecule type" value="Genomic_DNA"/>
</dbReference>
<evidence type="ECO:0000313" key="3">
    <source>
        <dbReference type="Proteomes" id="UP000000987"/>
    </source>
</evidence>
<feature type="transmembrane region" description="Helical" evidence="1">
    <location>
        <begin position="12"/>
        <end position="36"/>
    </location>
</feature>
<organism evidence="2 3">
    <name type="scientific">Staphylococcus phage 37</name>
    <dbReference type="NCBI Taxonomy" id="2936813"/>
    <lineage>
        <taxon>Viruses</taxon>
        <taxon>Duplodnaviria</taxon>
        <taxon>Heunggongvirae</taxon>
        <taxon>Uroviricota</taxon>
        <taxon>Caudoviricetes</taxon>
        <taxon>Azeredovirinae</taxon>
        <taxon>Phietavirus</taxon>
        <taxon>Phietavirus pv37</taxon>
    </lineage>
</organism>
<dbReference type="PROSITE" id="PS51257">
    <property type="entry name" value="PROKAR_LIPOPROTEIN"/>
    <property type="match status" value="1"/>
</dbReference>
<keyword evidence="1" id="KW-1133">Transmembrane helix</keyword>
<proteinExistence type="predicted"/>
<evidence type="ECO:0000256" key="1">
    <source>
        <dbReference type="SAM" id="Phobius"/>
    </source>
</evidence>